<dbReference type="FunFam" id="1.10.287.130:FF:000049">
    <property type="entry name" value="C4-dicarboxylate transport sensor protein DctB"/>
    <property type="match status" value="1"/>
</dbReference>
<evidence type="ECO:0000256" key="10">
    <source>
        <dbReference type="ARBA" id="ARBA00022777"/>
    </source>
</evidence>
<dbReference type="EMBL" id="CP000304">
    <property type="protein sequence ID" value="ABP77859.1"/>
    <property type="molecule type" value="Genomic_DNA"/>
</dbReference>
<evidence type="ECO:0000256" key="9">
    <source>
        <dbReference type="ARBA" id="ARBA00022741"/>
    </source>
</evidence>
<protein>
    <recommendedName>
        <fullName evidence="15">C4-dicarboxylate transport sensor protein DctB</fullName>
        <ecNumber evidence="3">2.7.13.3</ecNumber>
    </recommendedName>
</protein>
<dbReference type="PANTHER" id="PTHR43065:SF46">
    <property type="entry name" value="C4-DICARBOXYLATE TRANSPORT SENSOR PROTEIN DCTB"/>
    <property type="match status" value="1"/>
</dbReference>
<evidence type="ECO:0000256" key="1">
    <source>
        <dbReference type="ARBA" id="ARBA00000085"/>
    </source>
</evidence>
<evidence type="ECO:0000256" key="12">
    <source>
        <dbReference type="ARBA" id="ARBA00022989"/>
    </source>
</evidence>
<keyword evidence="10 18" id="KW-0418">Kinase</keyword>
<feature type="domain" description="Histidine kinase" evidence="17">
    <location>
        <begin position="410"/>
        <end position="622"/>
    </location>
</feature>
<dbReference type="InterPro" id="IPR036890">
    <property type="entry name" value="HATPase_C_sf"/>
</dbReference>
<comment type="catalytic activity">
    <reaction evidence="1">
        <text>ATP + protein L-histidine = ADP + protein N-phospho-L-histidine.</text>
        <dbReference type="EC" id="2.7.13.3"/>
    </reaction>
</comment>
<evidence type="ECO:0000256" key="13">
    <source>
        <dbReference type="ARBA" id="ARBA00023012"/>
    </source>
</evidence>
<dbReference type="InterPro" id="IPR003594">
    <property type="entry name" value="HATPase_dom"/>
</dbReference>
<dbReference type="GO" id="GO:0005886">
    <property type="term" value="C:plasma membrane"/>
    <property type="evidence" value="ECO:0007669"/>
    <property type="project" value="UniProtKB-SubCell"/>
</dbReference>
<keyword evidence="9" id="KW-0547">Nucleotide-binding</keyword>
<dbReference type="PROSITE" id="PS50109">
    <property type="entry name" value="HIS_KIN"/>
    <property type="match status" value="1"/>
</dbReference>
<evidence type="ECO:0000313" key="18">
    <source>
        <dbReference type="EMBL" id="ABP77859.1"/>
    </source>
</evidence>
<evidence type="ECO:0000256" key="15">
    <source>
        <dbReference type="ARBA" id="ARBA00073143"/>
    </source>
</evidence>
<dbReference type="InterPro" id="IPR036097">
    <property type="entry name" value="HisK_dim/P_sf"/>
</dbReference>
<dbReference type="InterPro" id="IPR004358">
    <property type="entry name" value="Sig_transdc_His_kin-like_C"/>
</dbReference>
<evidence type="ECO:0000256" key="3">
    <source>
        <dbReference type="ARBA" id="ARBA00012438"/>
    </source>
</evidence>
<keyword evidence="5" id="KW-0997">Cell inner membrane</keyword>
<dbReference type="GO" id="GO:0000155">
    <property type="term" value="F:phosphorelay sensor kinase activity"/>
    <property type="evidence" value="ECO:0007669"/>
    <property type="project" value="InterPro"/>
</dbReference>
<dbReference type="eggNOG" id="COG4191">
    <property type="taxonomic scope" value="Bacteria"/>
</dbReference>
<keyword evidence="13" id="KW-0902">Two-component regulatory system</keyword>
<evidence type="ECO:0000259" key="17">
    <source>
        <dbReference type="PROSITE" id="PS50109"/>
    </source>
</evidence>
<dbReference type="GO" id="GO:0005524">
    <property type="term" value="F:ATP binding"/>
    <property type="evidence" value="ECO:0007669"/>
    <property type="project" value="UniProtKB-KW"/>
</dbReference>
<evidence type="ECO:0000313" key="19">
    <source>
        <dbReference type="Proteomes" id="UP000000233"/>
    </source>
</evidence>
<dbReference type="AlphaFoldDB" id="A4VFV8"/>
<dbReference type="Pfam" id="PF02518">
    <property type="entry name" value="HATPase_c"/>
    <property type="match status" value="1"/>
</dbReference>
<keyword evidence="12 16" id="KW-1133">Transmembrane helix</keyword>
<evidence type="ECO:0000256" key="14">
    <source>
        <dbReference type="ARBA" id="ARBA00023136"/>
    </source>
</evidence>
<dbReference type="SMART" id="SM00387">
    <property type="entry name" value="HATPase_c"/>
    <property type="match status" value="1"/>
</dbReference>
<dbReference type="Gene3D" id="6.10.250.3020">
    <property type="match status" value="1"/>
</dbReference>
<dbReference type="CDD" id="cd12914">
    <property type="entry name" value="PDC1_DGC_like"/>
    <property type="match status" value="1"/>
</dbReference>
<dbReference type="Pfam" id="PF02743">
    <property type="entry name" value="dCache_1"/>
    <property type="match status" value="1"/>
</dbReference>
<evidence type="ECO:0000256" key="16">
    <source>
        <dbReference type="SAM" id="Phobius"/>
    </source>
</evidence>
<reference evidence="18 19" key="1">
    <citation type="journal article" date="2008" name="Proc. Natl. Acad. Sci. U.S.A.">
        <title>Nitrogen fixation island and rhizosphere competence traits in the genome of root-associated Pseudomonas stutzeri A1501.</title>
        <authorList>
            <person name="Yan Y."/>
            <person name="Yang J."/>
            <person name="Dou Y."/>
            <person name="Chen M."/>
            <person name="Ping S."/>
            <person name="Peng J."/>
            <person name="Lu W."/>
            <person name="Zhang W."/>
            <person name="Yao Z."/>
            <person name="Li H."/>
            <person name="Liu W."/>
            <person name="He S."/>
            <person name="Geng L."/>
            <person name="Zhang X."/>
            <person name="Yang F."/>
            <person name="Yu H."/>
            <person name="Zhan Y."/>
            <person name="Li D."/>
            <person name="Lin Z."/>
            <person name="Wang Y."/>
            <person name="Elmerich C."/>
            <person name="Lin M."/>
            <person name="Jin Q."/>
        </authorList>
    </citation>
    <scope>NUCLEOTIDE SEQUENCE [LARGE SCALE GENOMIC DNA]</scope>
    <source>
        <strain evidence="18 19">A1501</strain>
    </source>
</reference>
<dbReference type="InterPro" id="IPR003661">
    <property type="entry name" value="HisK_dim/P_dom"/>
</dbReference>
<evidence type="ECO:0000256" key="8">
    <source>
        <dbReference type="ARBA" id="ARBA00022692"/>
    </source>
</evidence>
<proteinExistence type="predicted"/>
<comment type="subcellular location">
    <subcellularLocation>
        <location evidence="2">Cell inner membrane</location>
        <topology evidence="2">Multi-pass membrane protein</topology>
    </subcellularLocation>
</comment>
<gene>
    <name evidence="18" type="ordered locus">PST_0153</name>
</gene>
<keyword evidence="4" id="KW-1003">Cell membrane</keyword>
<dbReference type="CDD" id="cd00082">
    <property type="entry name" value="HisKA"/>
    <property type="match status" value="1"/>
</dbReference>
<dbReference type="SMART" id="SM00388">
    <property type="entry name" value="HisKA"/>
    <property type="match status" value="1"/>
</dbReference>
<dbReference type="Proteomes" id="UP000000233">
    <property type="component" value="Chromosome"/>
</dbReference>
<dbReference type="EC" id="2.7.13.3" evidence="3"/>
<keyword evidence="14 16" id="KW-0472">Membrane</keyword>
<evidence type="ECO:0000256" key="6">
    <source>
        <dbReference type="ARBA" id="ARBA00022553"/>
    </source>
</evidence>
<keyword evidence="11" id="KW-0067">ATP-binding</keyword>
<organism evidence="18 19">
    <name type="scientific">Stutzerimonas stutzeri (strain A1501)</name>
    <name type="common">Pseudomonas stutzeri</name>
    <dbReference type="NCBI Taxonomy" id="379731"/>
    <lineage>
        <taxon>Bacteria</taxon>
        <taxon>Pseudomonadati</taxon>
        <taxon>Pseudomonadota</taxon>
        <taxon>Gammaproteobacteria</taxon>
        <taxon>Pseudomonadales</taxon>
        <taxon>Pseudomonadaceae</taxon>
        <taxon>Stutzerimonas</taxon>
    </lineage>
</organism>
<evidence type="ECO:0000256" key="4">
    <source>
        <dbReference type="ARBA" id="ARBA00022475"/>
    </source>
</evidence>
<feature type="transmembrane region" description="Helical" evidence="16">
    <location>
        <begin position="48"/>
        <end position="68"/>
    </location>
</feature>
<dbReference type="InterPro" id="IPR029151">
    <property type="entry name" value="Sensor-like_sf"/>
</dbReference>
<dbReference type="InterPro" id="IPR033479">
    <property type="entry name" value="dCache_1"/>
</dbReference>
<sequence length="627" mass="69879">MMALCLHWSRSSLWCYPEARQCATAAGFRLPSTRPFASQAMPALPNRFRVSLIVALILVGLLLSMYWAGRLAEQRAWAERGQESQGQLELYAQAIHTQVERFRSVPALLALDSDIQALLADPGNRQLRRQLNQRLEQQNHAAGSSVLYLLDRNGETIAASNWRDWSSFVGNNYAFRPYFRDAVANGSGRYFAVGVTTGIPGYFLSSSVKNAAGELLGVLVVKLELEDMQRDWVGQPGILLIADSLDIVILTNRPAWRFRYLSPLSDEVRSRLVDVRRYAEQTLQPLPSSQVQQLGEGSERRLVDGPDGRREYLWQRLALPEEDWTLHLLHDPQSVSASVRSYRLAAAGVWMTLAFLLLYLAQRRKTHRVELRSRSELERLVQERTRELHTAQDELVHAARMAALGQMSAALAHEINQPLTALRMQLASLRLLLDSGREGEVREGLGHVEGLLERMAALTSHLKTFARKSPAGLQQHLALADVLEQALQLLSPRIRSEQVEVFRQVPAEARVNGDAIRLEQVLINLLHNALDAMAERPQRRLRILCERAGDAWQLSVADNGGGIPGEQLDQVFEPFFTTKPVGQGLGLGLAVSYGIVRDMGGTLEVSNDEQGAVFTLTLPAAEAHAAE</sequence>
<evidence type="ECO:0000256" key="2">
    <source>
        <dbReference type="ARBA" id="ARBA00004429"/>
    </source>
</evidence>
<dbReference type="PIRSF" id="PIRSF036431">
    <property type="entry name" value="STHK_DctB"/>
    <property type="match status" value="1"/>
</dbReference>
<dbReference type="KEGG" id="psa:PST_0153"/>
<dbReference type="HOGENOM" id="CLU_000445_94_2_6"/>
<evidence type="ECO:0000256" key="11">
    <source>
        <dbReference type="ARBA" id="ARBA00022840"/>
    </source>
</evidence>
<dbReference type="SUPFAM" id="SSF55874">
    <property type="entry name" value="ATPase domain of HSP90 chaperone/DNA topoisomerase II/histidine kinase"/>
    <property type="match status" value="1"/>
</dbReference>
<dbReference type="PRINTS" id="PR00344">
    <property type="entry name" value="BCTRLSENSOR"/>
</dbReference>
<keyword evidence="7" id="KW-0808">Transferase</keyword>
<dbReference type="Gene3D" id="3.30.450.20">
    <property type="entry name" value="PAS domain"/>
    <property type="match status" value="2"/>
</dbReference>
<dbReference type="Gene3D" id="1.10.287.130">
    <property type="match status" value="1"/>
</dbReference>
<dbReference type="SUPFAM" id="SSF47384">
    <property type="entry name" value="Homodimeric domain of signal transducing histidine kinase"/>
    <property type="match status" value="1"/>
</dbReference>
<dbReference type="Pfam" id="PF00512">
    <property type="entry name" value="HisKA"/>
    <property type="match status" value="1"/>
</dbReference>
<name>A4VFV8_STUS1</name>
<accession>A4VFV8</accession>
<dbReference type="PANTHER" id="PTHR43065">
    <property type="entry name" value="SENSOR HISTIDINE KINASE"/>
    <property type="match status" value="1"/>
</dbReference>
<keyword evidence="8 16" id="KW-0812">Transmembrane</keyword>
<keyword evidence="19" id="KW-1185">Reference proteome</keyword>
<dbReference type="FunFam" id="3.30.450.20:FF:000127">
    <property type="entry name" value="C4-dicarboxylate transport sensor protein"/>
    <property type="match status" value="1"/>
</dbReference>
<evidence type="ECO:0000256" key="5">
    <source>
        <dbReference type="ARBA" id="ARBA00022519"/>
    </source>
</evidence>
<dbReference type="InterPro" id="IPR017055">
    <property type="entry name" value="Sig_transdc_His_kinase_DctB"/>
</dbReference>
<keyword evidence="6" id="KW-0597">Phosphoprotein</keyword>
<dbReference type="SUPFAM" id="SSF103190">
    <property type="entry name" value="Sensory domain-like"/>
    <property type="match status" value="1"/>
</dbReference>
<evidence type="ECO:0000256" key="7">
    <source>
        <dbReference type="ARBA" id="ARBA00022679"/>
    </source>
</evidence>
<dbReference type="InterPro" id="IPR005467">
    <property type="entry name" value="His_kinase_dom"/>
</dbReference>
<dbReference type="Gene3D" id="3.30.565.10">
    <property type="entry name" value="Histidine kinase-like ATPase, C-terminal domain"/>
    <property type="match status" value="1"/>
</dbReference>